<dbReference type="PANTHER" id="PTHR32166">
    <property type="entry name" value="OSJNBA0013A04.12 PROTEIN"/>
    <property type="match status" value="1"/>
</dbReference>
<feature type="domain" description="DUF659" evidence="1">
    <location>
        <begin position="153"/>
        <end position="239"/>
    </location>
</feature>
<organism evidence="3 4">
    <name type="scientific">Eleusine coracana subsp. coracana</name>
    <dbReference type="NCBI Taxonomy" id="191504"/>
    <lineage>
        <taxon>Eukaryota</taxon>
        <taxon>Viridiplantae</taxon>
        <taxon>Streptophyta</taxon>
        <taxon>Embryophyta</taxon>
        <taxon>Tracheophyta</taxon>
        <taxon>Spermatophyta</taxon>
        <taxon>Magnoliopsida</taxon>
        <taxon>Liliopsida</taxon>
        <taxon>Poales</taxon>
        <taxon>Poaceae</taxon>
        <taxon>PACMAD clade</taxon>
        <taxon>Chloridoideae</taxon>
        <taxon>Cynodonteae</taxon>
        <taxon>Eleusininae</taxon>
        <taxon>Eleusine</taxon>
    </lineage>
</organism>
<reference evidence="3" key="2">
    <citation type="submission" date="2021-12" db="EMBL/GenBank/DDBJ databases">
        <title>Resequencing data analysis of finger millet.</title>
        <authorList>
            <person name="Hatakeyama M."/>
            <person name="Aluri S."/>
            <person name="Balachadran M.T."/>
            <person name="Sivarajan S.R."/>
            <person name="Poveda L."/>
            <person name="Shimizu-Inatsugi R."/>
            <person name="Schlapbach R."/>
            <person name="Sreeman S.M."/>
            <person name="Shimizu K.K."/>
        </authorList>
    </citation>
    <scope>NUCLEOTIDE SEQUENCE</scope>
</reference>
<dbReference type="EMBL" id="BQKI01000002">
    <property type="protein sequence ID" value="GJM88604.1"/>
    <property type="molecule type" value="Genomic_DNA"/>
</dbReference>
<dbReference type="SUPFAM" id="SSF53098">
    <property type="entry name" value="Ribonuclease H-like"/>
    <property type="match status" value="1"/>
</dbReference>
<dbReference type="InterPro" id="IPR007021">
    <property type="entry name" value="DUF659"/>
</dbReference>
<keyword evidence="4" id="KW-1185">Reference proteome</keyword>
<gene>
    <name evidence="3" type="primary">ga04683</name>
    <name evidence="3" type="ORF">PR202_ga04683</name>
</gene>
<evidence type="ECO:0000313" key="4">
    <source>
        <dbReference type="Proteomes" id="UP001054889"/>
    </source>
</evidence>
<evidence type="ECO:0000313" key="3">
    <source>
        <dbReference type="EMBL" id="GJM88604.1"/>
    </source>
</evidence>
<evidence type="ECO:0000259" key="1">
    <source>
        <dbReference type="Pfam" id="PF04937"/>
    </source>
</evidence>
<reference evidence="3" key="1">
    <citation type="journal article" date="2018" name="DNA Res.">
        <title>Multiple hybrid de novo genome assembly of finger millet, an orphan allotetraploid crop.</title>
        <authorList>
            <person name="Hatakeyama M."/>
            <person name="Aluri S."/>
            <person name="Balachadran M.T."/>
            <person name="Sivarajan S.R."/>
            <person name="Patrignani A."/>
            <person name="Gruter S."/>
            <person name="Poveda L."/>
            <person name="Shimizu-Inatsugi R."/>
            <person name="Baeten J."/>
            <person name="Francoijs K.J."/>
            <person name="Nataraja K.N."/>
            <person name="Reddy Y.A.N."/>
            <person name="Phadnis S."/>
            <person name="Ravikumar R.L."/>
            <person name="Schlapbach R."/>
            <person name="Sreeman S.M."/>
            <person name="Shimizu K.K."/>
        </authorList>
    </citation>
    <scope>NUCLEOTIDE SEQUENCE</scope>
</reference>
<accession>A0AAV5BQA0</accession>
<dbReference type="GO" id="GO:0046983">
    <property type="term" value="F:protein dimerization activity"/>
    <property type="evidence" value="ECO:0007669"/>
    <property type="project" value="InterPro"/>
</dbReference>
<dbReference type="Pfam" id="PF04937">
    <property type="entry name" value="DUF659"/>
    <property type="match status" value="1"/>
</dbReference>
<dbReference type="InterPro" id="IPR012337">
    <property type="entry name" value="RNaseH-like_sf"/>
</dbReference>
<protein>
    <submittedName>
        <fullName evidence="3">Uncharacterized protein</fullName>
    </submittedName>
</protein>
<sequence length="440" mass="49734">MESEDNDSGNHDEPLWRHVNILKELETDSLEGENVKFLCEYCNRIFHGSYSTVEAHLLKACNGMTNDIREQVRKEFLASKNARTMPTDVPLTVSAACYYPDGMSGKGLPFSVAKNPYYQSSFSLATRKKDISRFPSFKDDSSMESHLSAQIARIFYSSAIINEDGLKTKERIAEKLISAIEDVGPENVVQVITDNYPVCRDAGALIEEKYSHIQWTPSVAHTLSLALKSICSAKSSEDVDIKDVTLLVGLLKMLIMYPPHRDIEISDTRNRCWKKLFPTADVLKTVKEEYGEFARLGTKSFGLDSMVDRDKLDPKTWWLTHGASAPNLQSLALKLLSQPASSSCYERNWSTYSLIHKIMKSKLHPEWADDLVFLHTNLRLLSRTSEYYLTDPQSRPWDVGGDDSAFGSILESANFSLDEPEFELAMLEDTGHEMEANWQS</sequence>
<dbReference type="Pfam" id="PF05699">
    <property type="entry name" value="Dimer_Tnp_hAT"/>
    <property type="match status" value="1"/>
</dbReference>
<name>A0AAV5BQA0_ELECO</name>
<dbReference type="InterPro" id="IPR008906">
    <property type="entry name" value="HATC_C_dom"/>
</dbReference>
<evidence type="ECO:0000259" key="2">
    <source>
        <dbReference type="Pfam" id="PF05699"/>
    </source>
</evidence>
<proteinExistence type="predicted"/>
<dbReference type="PANTHER" id="PTHR32166:SF81">
    <property type="entry name" value="OS06G0658400 PROTEIN"/>
    <property type="match status" value="1"/>
</dbReference>
<dbReference type="Proteomes" id="UP001054889">
    <property type="component" value="Unassembled WGS sequence"/>
</dbReference>
<dbReference type="AlphaFoldDB" id="A0AAV5BQA0"/>
<comment type="caution">
    <text evidence="3">The sequence shown here is derived from an EMBL/GenBank/DDBJ whole genome shotgun (WGS) entry which is preliminary data.</text>
</comment>
<feature type="domain" description="HAT C-terminal dimerisation" evidence="2">
    <location>
        <begin position="307"/>
        <end position="378"/>
    </location>
</feature>